<keyword evidence="7 11" id="KW-0547">Nucleotide-binding</keyword>
<dbReference type="STRING" id="1121325.SAMN04515677_102464"/>
<dbReference type="InterPro" id="IPR003439">
    <property type="entry name" value="ABC_transporter-like_ATP-bd"/>
</dbReference>
<evidence type="ECO:0000313" key="13">
    <source>
        <dbReference type="EMBL" id="SDL58702.1"/>
    </source>
</evidence>
<dbReference type="InterPro" id="IPR027417">
    <property type="entry name" value="P-loop_NTPase"/>
</dbReference>
<evidence type="ECO:0000256" key="4">
    <source>
        <dbReference type="ARBA" id="ARBA00022475"/>
    </source>
</evidence>
<dbReference type="InterPro" id="IPR017871">
    <property type="entry name" value="ABC_transporter-like_CS"/>
</dbReference>
<dbReference type="GO" id="GO:0016887">
    <property type="term" value="F:ATP hydrolysis activity"/>
    <property type="evidence" value="ECO:0007669"/>
    <property type="project" value="InterPro"/>
</dbReference>
<sequence length="511" mass="57360">MENINNEFVLEMLNISKEFPGVKALSEVNLKVKPGTVHALMGENGAGKSTLMKCLFGIYQKNSGKIFLDSKEVNFQNTRQALDNGVSMVHQELNQVRQRNILDNIWLGRYPKKGLFIDEQKMYEDTVKIFKDLDITVDPRQKVGSLSVSQMQMVEIAKAVSYDSKVIVMDETTSSLTEKEVEHLFRIINKLRKNNVAIIYISHKMEEILKISDYVTVMRDGQLIGTKKSSDITIDNIISMMVGRDMSNRFPPKQNHPGEIILEVEGLTENIKFGLKDVSFSLKKGEILGIAGLVGSKRTEIVEALFGMRKIDSGKVKLHNKEIINKNPRSAMENGFALVTEERRSTGIFPQLSIEFNSTISNMNSYRSNLLFLSNKKMGNDTKWVIESMKVKTPSTKTPIGSLSGGNQQKVIIGRWLLTNPEVLMLDEPTRGIDVGAKYEIYQLINELASKEKGIIMISSEMPELIGVTDRILVMSNGKVAGIVDSKNTTQEEIMKLSAKFLEGDSYEITS</sequence>
<keyword evidence="5 11" id="KW-0762">Sugar transport</keyword>
<dbReference type="Pfam" id="PF00005">
    <property type="entry name" value="ABC_tran"/>
    <property type="match status" value="2"/>
</dbReference>
<comment type="catalytic activity">
    <reaction evidence="11">
        <text>D-galactose(out) + ATP + H2O = D-galactose(in) + ADP + phosphate + H(+)</text>
        <dbReference type="Rhea" id="RHEA:60156"/>
        <dbReference type="ChEBI" id="CHEBI:4139"/>
        <dbReference type="ChEBI" id="CHEBI:15377"/>
        <dbReference type="ChEBI" id="CHEBI:15378"/>
        <dbReference type="ChEBI" id="CHEBI:30616"/>
        <dbReference type="ChEBI" id="CHEBI:43474"/>
        <dbReference type="ChEBI" id="CHEBI:456216"/>
        <dbReference type="EC" id="7.5.2.11"/>
    </reaction>
</comment>
<comment type="function">
    <text evidence="11">Part of an ABC transporter complex involved in carbohydrate import. Could be involved in ribose, galactose and/or methyl galactoside import. Responsible for energy coupling to the transport system.</text>
</comment>
<dbReference type="InterPro" id="IPR003593">
    <property type="entry name" value="AAA+_ATPase"/>
</dbReference>
<keyword evidence="9 11" id="KW-1278">Translocase</keyword>
<keyword evidence="3 11" id="KW-0813">Transport</keyword>
<organism evidence="13 14">
    <name type="scientific">Romboutsia lituseburensis DSM 797</name>
    <dbReference type="NCBI Taxonomy" id="1121325"/>
    <lineage>
        <taxon>Bacteria</taxon>
        <taxon>Bacillati</taxon>
        <taxon>Bacillota</taxon>
        <taxon>Clostridia</taxon>
        <taxon>Peptostreptococcales</taxon>
        <taxon>Peptostreptococcaceae</taxon>
        <taxon>Romboutsia</taxon>
    </lineage>
</organism>
<keyword evidence="8 11" id="KW-0067">ATP-binding</keyword>
<evidence type="ECO:0000256" key="8">
    <source>
        <dbReference type="ARBA" id="ARBA00022840"/>
    </source>
</evidence>
<evidence type="ECO:0000256" key="6">
    <source>
        <dbReference type="ARBA" id="ARBA00022737"/>
    </source>
</evidence>
<dbReference type="InterPro" id="IPR050107">
    <property type="entry name" value="ABC_carbohydrate_import_ATPase"/>
</dbReference>
<dbReference type="CDD" id="cd03215">
    <property type="entry name" value="ABC_Carb_Monos_II"/>
    <property type="match status" value="1"/>
</dbReference>
<dbReference type="GO" id="GO:0015749">
    <property type="term" value="P:monosaccharide transmembrane transport"/>
    <property type="evidence" value="ECO:0007669"/>
    <property type="project" value="UniProtKB-ARBA"/>
</dbReference>
<keyword evidence="10 11" id="KW-0472">Membrane</keyword>
<evidence type="ECO:0000256" key="11">
    <source>
        <dbReference type="RuleBase" id="RU367029"/>
    </source>
</evidence>
<dbReference type="EMBL" id="FNGW01000002">
    <property type="protein sequence ID" value="SDL58702.1"/>
    <property type="molecule type" value="Genomic_DNA"/>
</dbReference>
<dbReference type="SUPFAM" id="SSF52540">
    <property type="entry name" value="P-loop containing nucleoside triphosphate hydrolases"/>
    <property type="match status" value="2"/>
</dbReference>
<reference evidence="13 14" key="1">
    <citation type="submission" date="2016-10" db="EMBL/GenBank/DDBJ databases">
        <authorList>
            <person name="de Groot N.N."/>
        </authorList>
    </citation>
    <scope>NUCLEOTIDE SEQUENCE [LARGE SCALE GENOMIC DNA]</scope>
    <source>
        <strain evidence="13 14">DSM 797</strain>
    </source>
</reference>
<dbReference type="GO" id="GO:0005524">
    <property type="term" value="F:ATP binding"/>
    <property type="evidence" value="ECO:0007669"/>
    <property type="project" value="UniProtKB-UniRule"/>
</dbReference>
<evidence type="ECO:0000256" key="3">
    <source>
        <dbReference type="ARBA" id="ARBA00022448"/>
    </source>
</evidence>
<evidence type="ECO:0000256" key="5">
    <source>
        <dbReference type="ARBA" id="ARBA00022597"/>
    </source>
</evidence>
<evidence type="ECO:0000259" key="12">
    <source>
        <dbReference type="PROSITE" id="PS50893"/>
    </source>
</evidence>
<proteinExistence type="inferred from homology"/>
<comment type="similarity">
    <text evidence="11">Belongs to the ABC transporter superfamily.</text>
</comment>
<feature type="domain" description="ABC transporter" evidence="12">
    <location>
        <begin position="10"/>
        <end position="245"/>
    </location>
</feature>
<feature type="domain" description="ABC transporter" evidence="12">
    <location>
        <begin position="260"/>
        <end position="502"/>
    </location>
</feature>
<evidence type="ECO:0000313" key="14">
    <source>
        <dbReference type="Proteomes" id="UP000199068"/>
    </source>
</evidence>
<dbReference type="PROSITE" id="PS00211">
    <property type="entry name" value="ABC_TRANSPORTER_1"/>
    <property type="match status" value="1"/>
</dbReference>
<dbReference type="FunFam" id="3.40.50.300:FF:000126">
    <property type="entry name" value="Galactose/methyl galactoside import ATP-binding protein MglA"/>
    <property type="match status" value="1"/>
</dbReference>
<protein>
    <recommendedName>
        <fullName evidence="11">Ribose/galactose/methyl galactoside import ATP-binding protein</fullName>
        <ecNumber evidence="11">7.5.2.11</ecNumber>
    </recommendedName>
</protein>
<gene>
    <name evidence="13" type="ORF">SAMN04515677_102464</name>
</gene>
<dbReference type="GO" id="GO:0043211">
    <property type="term" value="F:ABC-type carbohydrate transporter activity"/>
    <property type="evidence" value="ECO:0007669"/>
    <property type="project" value="UniProtKB-UniRule"/>
</dbReference>
<keyword evidence="6" id="KW-0677">Repeat</keyword>
<evidence type="ECO:0000256" key="2">
    <source>
        <dbReference type="ARBA" id="ARBA00004533"/>
    </source>
</evidence>
<dbReference type="PANTHER" id="PTHR43790:SF7">
    <property type="entry name" value="GALACTOSE_METHYL GALACTOSIDE IMPORT ATP-BINDING PROTEIN MGLA"/>
    <property type="match status" value="1"/>
</dbReference>
<dbReference type="NCBIfam" id="NF008215">
    <property type="entry name" value="PRK10982.1"/>
    <property type="match status" value="1"/>
</dbReference>
<keyword evidence="14" id="KW-1185">Reference proteome</keyword>
<dbReference type="AlphaFoldDB" id="A0A1G9L9T4"/>
<accession>A0A1G9L9T4</accession>
<evidence type="ECO:0000256" key="7">
    <source>
        <dbReference type="ARBA" id="ARBA00022741"/>
    </source>
</evidence>
<dbReference type="Proteomes" id="UP000199068">
    <property type="component" value="Unassembled WGS sequence"/>
</dbReference>
<dbReference type="CDD" id="cd03216">
    <property type="entry name" value="ABC_Carb_Monos_I"/>
    <property type="match status" value="1"/>
</dbReference>
<dbReference type="GO" id="GO:0005886">
    <property type="term" value="C:plasma membrane"/>
    <property type="evidence" value="ECO:0007669"/>
    <property type="project" value="UniProtKB-SubCell"/>
</dbReference>
<dbReference type="PROSITE" id="PS50893">
    <property type="entry name" value="ABC_TRANSPORTER_2"/>
    <property type="match status" value="2"/>
</dbReference>
<dbReference type="FunFam" id="3.40.50.300:FF:000127">
    <property type="entry name" value="Ribose import ATP-binding protein RbsA"/>
    <property type="match status" value="1"/>
</dbReference>
<evidence type="ECO:0000256" key="9">
    <source>
        <dbReference type="ARBA" id="ARBA00022967"/>
    </source>
</evidence>
<dbReference type="Gene3D" id="3.40.50.300">
    <property type="entry name" value="P-loop containing nucleotide triphosphate hydrolases"/>
    <property type="match status" value="2"/>
</dbReference>
<dbReference type="PANTHER" id="PTHR43790">
    <property type="entry name" value="CARBOHYDRATE TRANSPORT ATP-BINDING PROTEIN MG119-RELATED"/>
    <property type="match status" value="1"/>
</dbReference>
<dbReference type="SMART" id="SM00382">
    <property type="entry name" value="AAA"/>
    <property type="match status" value="2"/>
</dbReference>
<evidence type="ECO:0000256" key="10">
    <source>
        <dbReference type="ARBA" id="ARBA00023136"/>
    </source>
</evidence>
<evidence type="ECO:0000256" key="1">
    <source>
        <dbReference type="ARBA" id="ARBA00004202"/>
    </source>
</evidence>
<comment type="subcellular location">
    <subcellularLocation>
        <location evidence="2">Cell inner membrane</location>
    </subcellularLocation>
    <subcellularLocation>
        <location evidence="1 11">Cell membrane</location>
        <topology evidence="1 11">Peripheral membrane protein</topology>
    </subcellularLocation>
</comment>
<keyword evidence="4 11" id="KW-1003">Cell membrane</keyword>
<name>A0A1G9L9T4_9FIRM</name>
<dbReference type="EC" id="7.5.2.11" evidence="11"/>
<dbReference type="RefSeq" id="WP_092724599.1">
    <property type="nucleotide sequence ID" value="NZ_FNGW01000002.1"/>
</dbReference>